<feature type="non-terminal residue" evidence="2">
    <location>
        <position position="1"/>
    </location>
</feature>
<accession>A0AA38C8T9</accession>
<organism evidence="2 3">
    <name type="scientific">Taxus chinensis</name>
    <name type="common">Chinese yew</name>
    <name type="synonym">Taxus wallichiana var. chinensis</name>
    <dbReference type="NCBI Taxonomy" id="29808"/>
    <lineage>
        <taxon>Eukaryota</taxon>
        <taxon>Viridiplantae</taxon>
        <taxon>Streptophyta</taxon>
        <taxon>Embryophyta</taxon>
        <taxon>Tracheophyta</taxon>
        <taxon>Spermatophyta</taxon>
        <taxon>Pinopsida</taxon>
        <taxon>Pinidae</taxon>
        <taxon>Conifers II</taxon>
        <taxon>Cupressales</taxon>
        <taxon>Taxaceae</taxon>
        <taxon>Taxus</taxon>
    </lineage>
</organism>
<dbReference type="InterPro" id="IPR025558">
    <property type="entry name" value="DUF4283"/>
</dbReference>
<dbReference type="Pfam" id="PF14111">
    <property type="entry name" value="DUF4283"/>
    <property type="match status" value="1"/>
</dbReference>
<keyword evidence="3" id="KW-1185">Reference proteome</keyword>
<reference evidence="2 3" key="1">
    <citation type="journal article" date="2021" name="Nat. Plants">
        <title>The Taxus genome provides insights into paclitaxel biosynthesis.</title>
        <authorList>
            <person name="Xiong X."/>
            <person name="Gou J."/>
            <person name="Liao Q."/>
            <person name="Li Y."/>
            <person name="Zhou Q."/>
            <person name="Bi G."/>
            <person name="Li C."/>
            <person name="Du R."/>
            <person name="Wang X."/>
            <person name="Sun T."/>
            <person name="Guo L."/>
            <person name="Liang H."/>
            <person name="Lu P."/>
            <person name="Wu Y."/>
            <person name="Zhang Z."/>
            <person name="Ro D.K."/>
            <person name="Shang Y."/>
            <person name="Huang S."/>
            <person name="Yan J."/>
        </authorList>
    </citation>
    <scope>NUCLEOTIDE SEQUENCE [LARGE SCALE GENOMIC DNA]</scope>
    <source>
        <strain evidence="2">Ta-2019</strain>
    </source>
</reference>
<comment type="caution">
    <text evidence="2">The sequence shown here is derived from an EMBL/GenBank/DDBJ whole genome shotgun (WGS) entry which is preliminary data.</text>
</comment>
<gene>
    <name evidence="2" type="ORF">KI387_040290</name>
</gene>
<sequence length="143" mass="15901">GSTSAHSPEKLSPSLTDGSFSLRIPSHITEAASASRDLSLVGTLMGPRPPLEDIKKWARLKWHTCGALEIAAMPNGFILFSFSLKEDFARALLGGPWFFGRRGFYLRKWSPGFNPHTESMTQAPIWVRLPGLPLEFWHPAVIE</sequence>
<dbReference type="AlphaFoldDB" id="A0AA38C8T9"/>
<evidence type="ECO:0000313" key="2">
    <source>
        <dbReference type="EMBL" id="KAH9294508.1"/>
    </source>
</evidence>
<feature type="domain" description="DUF4283" evidence="1">
    <location>
        <begin position="38"/>
        <end position="116"/>
    </location>
</feature>
<evidence type="ECO:0000259" key="1">
    <source>
        <dbReference type="Pfam" id="PF14111"/>
    </source>
</evidence>
<dbReference type="PANTHER" id="PTHR31286">
    <property type="entry name" value="GLYCINE-RICH CELL WALL STRUCTURAL PROTEIN 1.8-LIKE"/>
    <property type="match status" value="1"/>
</dbReference>
<dbReference type="Proteomes" id="UP000824469">
    <property type="component" value="Unassembled WGS sequence"/>
</dbReference>
<protein>
    <recommendedName>
        <fullName evidence="1">DUF4283 domain-containing protein</fullName>
    </recommendedName>
</protein>
<dbReference type="EMBL" id="JAHRHJ020000048">
    <property type="protein sequence ID" value="KAH9294508.1"/>
    <property type="molecule type" value="Genomic_DNA"/>
</dbReference>
<dbReference type="OMA" id="YLAIRRW"/>
<dbReference type="PANTHER" id="PTHR31286:SF180">
    <property type="entry name" value="OS10G0362600 PROTEIN"/>
    <property type="match status" value="1"/>
</dbReference>
<proteinExistence type="predicted"/>
<feature type="non-terminal residue" evidence="2">
    <location>
        <position position="143"/>
    </location>
</feature>
<evidence type="ECO:0000313" key="3">
    <source>
        <dbReference type="Proteomes" id="UP000824469"/>
    </source>
</evidence>
<name>A0AA38C8T9_TAXCH</name>
<dbReference type="InterPro" id="IPR040256">
    <property type="entry name" value="At4g02000-like"/>
</dbReference>